<name>A0A1C7FJ97_9VIBR</name>
<dbReference type="EMBL" id="CP016416">
    <property type="protein sequence ID" value="ANU39394.1"/>
    <property type="molecule type" value="Genomic_DNA"/>
</dbReference>
<keyword evidence="2" id="KW-0614">Plasmid</keyword>
<organism evidence="2 3">
    <name type="scientific">Vibrio scophthalmi</name>
    <dbReference type="NCBI Taxonomy" id="45658"/>
    <lineage>
        <taxon>Bacteria</taxon>
        <taxon>Pseudomonadati</taxon>
        <taxon>Pseudomonadota</taxon>
        <taxon>Gammaproteobacteria</taxon>
        <taxon>Vibrionales</taxon>
        <taxon>Vibrionaceae</taxon>
        <taxon>Vibrio</taxon>
    </lineage>
</organism>
<dbReference type="Gene3D" id="1.20.5.340">
    <property type="match status" value="1"/>
</dbReference>
<accession>A0A1C7FJ97</accession>
<reference evidence="2 3" key="1">
    <citation type="submission" date="2016-07" db="EMBL/GenBank/DDBJ databases">
        <title>Genome sequencing of Vibrio scophthalmi strain VS-05, an isolated from Paralichthys olivaceus.</title>
        <authorList>
            <person name="Han H.-J."/>
        </authorList>
    </citation>
    <scope>NUCLEOTIDE SEQUENCE [LARGE SCALE GENOMIC DNA]</scope>
    <source>
        <strain evidence="2 3">VS-05</strain>
        <plasmid evidence="3">pvs127</plasmid>
    </source>
</reference>
<evidence type="ECO:0000313" key="3">
    <source>
        <dbReference type="Proteomes" id="UP000092528"/>
    </source>
</evidence>
<dbReference type="Proteomes" id="UP000092528">
    <property type="component" value="Plasmid pVS127"/>
</dbReference>
<dbReference type="RefSeq" id="WP_065546876.1">
    <property type="nucleotide sequence ID" value="NZ_CP016416.1"/>
</dbReference>
<protein>
    <submittedName>
        <fullName evidence="2">Uncharacterized protein</fullName>
    </submittedName>
</protein>
<proteinExistence type="predicted"/>
<gene>
    <name evidence="2" type="ORF">VSVS05_04359</name>
</gene>
<feature type="coiled-coil region" evidence="1">
    <location>
        <begin position="63"/>
        <end position="90"/>
    </location>
</feature>
<dbReference type="PATRIC" id="fig|45658.7.peg.4347"/>
<evidence type="ECO:0000313" key="2">
    <source>
        <dbReference type="EMBL" id="ANU39394.1"/>
    </source>
</evidence>
<sequence>MNPYAKIAIKCAVLTLWSATIAIGVLLAYEQWRPSIVQTDLDALEQRINAVVLDNATTQTAALNLLSGKLDALEEELTSLELGYGALTHRQETNETEISNLDDKLSAEMSEGLSKLEARLTTKLNSAPSRTRTMVEPPRKTVKATKPKPVIKAPFELYDVQKRGLTYLAIVGKPGATHLSQLSAVQEGQSYQSWRLIRVEPGRVELQKAADRIELEVRS</sequence>
<dbReference type="AlphaFoldDB" id="A0A1C7FJ97"/>
<keyword evidence="3" id="KW-1185">Reference proteome</keyword>
<geneLocation type="plasmid" evidence="3">
    <name>pvs127</name>
</geneLocation>
<keyword evidence="1" id="KW-0175">Coiled coil</keyword>
<evidence type="ECO:0000256" key="1">
    <source>
        <dbReference type="SAM" id="Coils"/>
    </source>
</evidence>